<feature type="transmembrane region" description="Helical" evidence="10">
    <location>
        <begin position="109"/>
        <end position="131"/>
    </location>
</feature>
<keyword evidence="13" id="KW-1185">Reference proteome</keyword>
<keyword evidence="5 10" id="KW-1133">Transmembrane helix</keyword>
<protein>
    <submittedName>
        <fullName evidence="12">Sodium:proton antiporter</fullName>
    </submittedName>
</protein>
<dbReference type="InterPro" id="IPR018422">
    <property type="entry name" value="Cation/H_exchanger_CPA1"/>
</dbReference>
<evidence type="ECO:0000256" key="7">
    <source>
        <dbReference type="ARBA" id="ARBA00023065"/>
    </source>
</evidence>
<proteinExistence type="predicted"/>
<feature type="transmembrane region" description="Helical" evidence="10">
    <location>
        <begin position="311"/>
        <end position="332"/>
    </location>
</feature>
<evidence type="ECO:0000256" key="10">
    <source>
        <dbReference type="SAM" id="Phobius"/>
    </source>
</evidence>
<name>A0ABS5QUQ4_9LACO</name>
<comment type="caution">
    <text evidence="12">The sequence shown here is derived from an EMBL/GenBank/DDBJ whole genome shotgun (WGS) entry which is preliminary data.</text>
</comment>
<organism evidence="12 13">
    <name type="scientific">Fructobacillus papyrifericola</name>
    <dbReference type="NCBI Taxonomy" id="2713172"/>
    <lineage>
        <taxon>Bacteria</taxon>
        <taxon>Bacillati</taxon>
        <taxon>Bacillota</taxon>
        <taxon>Bacilli</taxon>
        <taxon>Lactobacillales</taxon>
        <taxon>Lactobacillaceae</taxon>
        <taxon>Fructobacillus</taxon>
    </lineage>
</organism>
<evidence type="ECO:0000256" key="8">
    <source>
        <dbReference type="ARBA" id="ARBA00023136"/>
    </source>
</evidence>
<reference evidence="12 13" key="1">
    <citation type="submission" date="2020-02" db="EMBL/GenBank/DDBJ databases">
        <title>Fructobacillus sp. isolated from paper mulberry of Taiwan.</title>
        <authorList>
            <person name="Lin S.-T."/>
        </authorList>
    </citation>
    <scope>NUCLEOTIDE SEQUENCE [LARGE SCALE GENOMIC DNA]</scope>
    <source>
        <strain evidence="12 13">M1-21</strain>
    </source>
</reference>
<dbReference type="Pfam" id="PF00999">
    <property type="entry name" value="Na_H_Exchanger"/>
    <property type="match status" value="1"/>
</dbReference>
<dbReference type="PANTHER" id="PTHR10110">
    <property type="entry name" value="SODIUM/HYDROGEN EXCHANGER"/>
    <property type="match status" value="1"/>
</dbReference>
<feature type="transmembrane region" description="Helical" evidence="10">
    <location>
        <begin position="272"/>
        <end position="291"/>
    </location>
</feature>
<dbReference type="Gene3D" id="6.10.140.1330">
    <property type="match status" value="1"/>
</dbReference>
<feature type="transmembrane region" description="Helical" evidence="10">
    <location>
        <begin position="181"/>
        <end position="208"/>
    </location>
</feature>
<feature type="transmembrane region" description="Helical" evidence="10">
    <location>
        <begin position="228"/>
        <end position="251"/>
    </location>
</feature>
<evidence type="ECO:0000256" key="9">
    <source>
        <dbReference type="ARBA" id="ARBA00023201"/>
    </source>
</evidence>
<feature type="transmembrane region" description="Helical" evidence="10">
    <location>
        <begin position="55"/>
        <end position="77"/>
    </location>
</feature>
<keyword evidence="8 10" id="KW-0472">Membrane</keyword>
<keyword evidence="9" id="KW-0739">Sodium transport</keyword>
<sequence length="691" mass="76528">MSQLYLIALLLLAVIAANVVKPFIPRVPDALVLIAVGGFFTFIPVFRDFSLNPEFFLFLIIAPLMFQEGQGISFATMKKHFNAIFQLSVLLALFVVAVVAFLTDQIQSAWPLTLAIALAAIVVPTDAVAVKSMTTGLKMPKGLNQSLELESLFNDATGIVLLDLALSVYQQGSFDLVSAIGHFVVVALGGLIVGALASGLIVALRLYLSFHASSAQATTIPLNILTPFAIYLLAEHFHLSGILAVVAAGIVHNYEQSRLQLIATESRVVSGTIWQTLTTLLNGIVFVILGLSLPKILKLIGDFGFQKSLGLFWLAVLIYGAMYVARFLWVSFQKQERLVGFFGHYQTKDRAKRAQIFGIAGVHGAVTLALAMSLPNTVNGKPLPFQNEILLVATLVILISLVAATIVLPRLLDKEEQAYSEKELNQAPTAMIDAAIIKTEQRIPDHAIKTAIVQTLQTQKLTVGSPKRGQHEQASLALLTKISDQLQAHLDDMIAEGYDQDIIERYSRFLQRGLLTPAPSRHPLVRINQRLHHYQHEFAWHWKTKTFTKGQRLRYQEELMAHNPKVAAIVAQWKDGRQAMLKLNEDVQQLADQLLSQALKEELEAEENTDNVAEVRQLLERFFRIVAHDYQRQSVSVKTADYIQAFADEYSYLSTQLAAGQVKAAVANELYTEINQAQTLLLMEQGEGEEE</sequence>
<feature type="transmembrane region" description="Helical" evidence="10">
    <location>
        <begin position="353"/>
        <end position="374"/>
    </location>
</feature>
<keyword evidence="6" id="KW-0915">Sodium</keyword>
<evidence type="ECO:0000256" key="1">
    <source>
        <dbReference type="ARBA" id="ARBA00004651"/>
    </source>
</evidence>
<keyword evidence="2" id="KW-0813">Transport</keyword>
<evidence type="ECO:0000313" key="12">
    <source>
        <dbReference type="EMBL" id="MBS9335667.1"/>
    </source>
</evidence>
<feature type="transmembrane region" description="Helical" evidence="10">
    <location>
        <begin position="389"/>
        <end position="412"/>
    </location>
</feature>
<dbReference type="Proteomes" id="UP000735205">
    <property type="component" value="Unassembled WGS sequence"/>
</dbReference>
<evidence type="ECO:0000256" key="4">
    <source>
        <dbReference type="ARBA" id="ARBA00022692"/>
    </source>
</evidence>
<evidence type="ECO:0000313" key="13">
    <source>
        <dbReference type="Proteomes" id="UP000735205"/>
    </source>
</evidence>
<dbReference type="RefSeq" id="WP_213792245.1">
    <property type="nucleotide sequence ID" value="NZ_JAAMFJ010000001.1"/>
</dbReference>
<keyword evidence="3" id="KW-1003">Cell membrane</keyword>
<dbReference type="InterPro" id="IPR006153">
    <property type="entry name" value="Cation/H_exchanger_TM"/>
</dbReference>
<evidence type="ECO:0000256" key="5">
    <source>
        <dbReference type="ARBA" id="ARBA00022989"/>
    </source>
</evidence>
<feature type="domain" description="Cation/H+ exchanger transmembrane" evidence="11">
    <location>
        <begin position="11"/>
        <end position="413"/>
    </location>
</feature>
<evidence type="ECO:0000259" key="11">
    <source>
        <dbReference type="Pfam" id="PF00999"/>
    </source>
</evidence>
<evidence type="ECO:0000256" key="2">
    <source>
        <dbReference type="ARBA" id="ARBA00022448"/>
    </source>
</evidence>
<dbReference type="EMBL" id="JAAMFJ010000001">
    <property type="protein sequence ID" value="MBS9335667.1"/>
    <property type="molecule type" value="Genomic_DNA"/>
</dbReference>
<evidence type="ECO:0000256" key="3">
    <source>
        <dbReference type="ARBA" id="ARBA00022475"/>
    </source>
</evidence>
<feature type="transmembrane region" description="Helical" evidence="10">
    <location>
        <begin position="27"/>
        <end position="46"/>
    </location>
</feature>
<comment type="subcellular location">
    <subcellularLocation>
        <location evidence="1">Cell membrane</location>
        <topology evidence="1">Multi-pass membrane protein</topology>
    </subcellularLocation>
</comment>
<keyword evidence="7" id="KW-0406">Ion transport</keyword>
<gene>
    <name evidence="12" type="ORF">G6R28_00250</name>
</gene>
<keyword evidence="4 10" id="KW-0812">Transmembrane</keyword>
<accession>A0ABS5QUQ4</accession>
<feature type="transmembrane region" description="Helical" evidence="10">
    <location>
        <begin position="83"/>
        <end position="102"/>
    </location>
</feature>
<dbReference type="PANTHER" id="PTHR10110:SF86">
    <property type="entry name" value="SODIUM_HYDROGEN EXCHANGER 7"/>
    <property type="match status" value="1"/>
</dbReference>
<evidence type="ECO:0000256" key="6">
    <source>
        <dbReference type="ARBA" id="ARBA00023053"/>
    </source>
</evidence>